<proteinExistence type="predicted"/>
<evidence type="ECO:0000313" key="3">
    <source>
        <dbReference type="Proteomes" id="UP000242951"/>
    </source>
</evidence>
<keyword evidence="3" id="KW-1185">Reference proteome</keyword>
<feature type="compositionally biased region" description="Basic and acidic residues" evidence="1">
    <location>
        <begin position="21"/>
        <end position="32"/>
    </location>
</feature>
<feature type="compositionally biased region" description="Basic residues" evidence="1">
    <location>
        <begin position="247"/>
        <end position="266"/>
    </location>
</feature>
<feature type="region of interest" description="Disordered" evidence="1">
    <location>
        <begin position="246"/>
        <end position="266"/>
    </location>
</feature>
<organism evidence="2 3">
    <name type="scientific">Candidatus Burkholderia pumila</name>
    <dbReference type="NCBI Taxonomy" id="1090375"/>
    <lineage>
        <taxon>Bacteria</taxon>
        <taxon>Pseudomonadati</taxon>
        <taxon>Pseudomonadota</taxon>
        <taxon>Betaproteobacteria</taxon>
        <taxon>Burkholderiales</taxon>
        <taxon>Burkholderiaceae</taxon>
        <taxon>Burkholderia</taxon>
    </lineage>
</organism>
<gene>
    <name evidence="2" type="ORF">BPMI_01908c</name>
</gene>
<evidence type="ECO:0000313" key="2">
    <source>
        <dbReference type="EMBL" id="KMQ81298.1"/>
    </source>
</evidence>
<sequence length="266" mass="29044">MSRASRCRAAPVAGRCTTRASDARIRSERDSMSEGSEFSRTGSVGTRNASGLQSSRNRTGTTKRPCVRVSPRTHSSMIAACTASPVRAARRRTGDSIRFAIERNLAEDPDFMMRVGERNHLSATRMWQMSEDKQIAMAAEYLAWKAMAQNMRGPQASGANDDAIAPKLSHDFGSHRGSAAGGSPSARAHADGFHSATGADSFDSRVRHRLLIHRSGKIQPDHAQQDLRCTACARPGTQSWSACKSTRCQRAHARASRPRIGQRPRK</sequence>
<feature type="region of interest" description="Disordered" evidence="1">
    <location>
        <begin position="153"/>
        <end position="199"/>
    </location>
</feature>
<feature type="region of interest" description="Disordered" evidence="1">
    <location>
        <begin position="1"/>
        <end position="71"/>
    </location>
</feature>
<evidence type="ECO:0000256" key="1">
    <source>
        <dbReference type="SAM" id="MobiDB-lite"/>
    </source>
</evidence>
<name>A0ABR5HPJ1_9BURK</name>
<dbReference type="EMBL" id="LELG01000001">
    <property type="protein sequence ID" value="KMQ81298.1"/>
    <property type="molecule type" value="Genomic_DNA"/>
</dbReference>
<accession>A0ABR5HPJ1</accession>
<feature type="compositionally biased region" description="Polar residues" evidence="1">
    <location>
        <begin position="33"/>
        <end position="62"/>
    </location>
</feature>
<reference evidence="2 3" key="1">
    <citation type="submission" date="2015-06" db="EMBL/GenBank/DDBJ databases">
        <title>Comparative genomics of Burkholderia leaf nodule symbionts.</title>
        <authorList>
            <person name="Carlier A."/>
            <person name="Eberl L."/>
            <person name="Pinto-Carbo M."/>
        </authorList>
    </citation>
    <scope>NUCLEOTIDE SEQUENCE [LARGE SCALE GENOMIC DNA]</scope>
    <source>
        <strain evidence="2 3">UZHbot3</strain>
    </source>
</reference>
<comment type="caution">
    <text evidence="2">The sequence shown here is derived from an EMBL/GenBank/DDBJ whole genome shotgun (WGS) entry which is preliminary data.</text>
</comment>
<feature type="compositionally biased region" description="Low complexity" evidence="1">
    <location>
        <begin position="175"/>
        <end position="187"/>
    </location>
</feature>
<protein>
    <submittedName>
        <fullName evidence="2">IncF plasmid conjugative transfer protein TraG</fullName>
    </submittedName>
</protein>
<dbReference type="Proteomes" id="UP000242951">
    <property type="component" value="Unassembled WGS sequence"/>
</dbReference>